<keyword evidence="8" id="KW-1185">Reference proteome</keyword>
<accession>A0AAP0BCB4</accession>
<evidence type="ECO:0000313" key="8">
    <source>
        <dbReference type="Proteomes" id="UP001418222"/>
    </source>
</evidence>
<dbReference type="Gene3D" id="1.10.238.10">
    <property type="entry name" value="EF-hand"/>
    <property type="match status" value="2"/>
</dbReference>
<feature type="domain" description="EF-hand" evidence="6">
    <location>
        <begin position="67"/>
        <end position="102"/>
    </location>
</feature>
<dbReference type="InterPro" id="IPR018247">
    <property type="entry name" value="EF_Hand_1_Ca_BS"/>
</dbReference>
<dbReference type="InterPro" id="IPR002048">
    <property type="entry name" value="EF_hand_dom"/>
</dbReference>
<dbReference type="PROSITE" id="PS00018">
    <property type="entry name" value="EF_HAND_1"/>
    <property type="match status" value="4"/>
</dbReference>
<dbReference type="InterPro" id="IPR011992">
    <property type="entry name" value="EF-hand-dom_pair"/>
</dbReference>
<dbReference type="SUPFAM" id="SSF47473">
    <property type="entry name" value="EF-hand"/>
    <property type="match status" value="1"/>
</dbReference>
<dbReference type="AlphaFoldDB" id="A0AAP0BCB4"/>
<dbReference type="InterPro" id="IPR039647">
    <property type="entry name" value="EF_hand_pair_protein_CML-like"/>
</dbReference>
<dbReference type="CDD" id="cd00051">
    <property type="entry name" value="EFh"/>
    <property type="match status" value="2"/>
</dbReference>
<keyword evidence="2" id="KW-0479">Metal-binding</keyword>
<comment type="caution">
    <text evidence="7">The sequence shown here is derived from an EMBL/GenBank/DDBJ whole genome shotgun (WGS) entry which is preliminary data.</text>
</comment>
<dbReference type="Proteomes" id="UP001418222">
    <property type="component" value="Unassembled WGS sequence"/>
</dbReference>
<organism evidence="7 8">
    <name type="scientific">Platanthera zijinensis</name>
    <dbReference type="NCBI Taxonomy" id="2320716"/>
    <lineage>
        <taxon>Eukaryota</taxon>
        <taxon>Viridiplantae</taxon>
        <taxon>Streptophyta</taxon>
        <taxon>Embryophyta</taxon>
        <taxon>Tracheophyta</taxon>
        <taxon>Spermatophyta</taxon>
        <taxon>Magnoliopsida</taxon>
        <taxon>Liliopsida</taxon>
        <taxon>Asparagales</taxon>
        <taxon>Orchidaceae</taxon>
        <taxon>Orchidoideae</taxon>
        <taxon>Orchideae</taxon>
        <taxon>Orchidinae</taxon>
        <taxon>Platanthera</taxon>
    </lineage>
</organism>
<evidence type="ECO:0000256" key="2">
    <source>
        <dbReference type="ARBA" id="ARBA00022723"/>
    </source>
</evidence>
<dbReference type="PROSITE" id="PS50222">
    <property type="entry name" value="EF_HAND_2"/>
    <property type="match status" value="4"/>
</dbReference>
<sequence>MEAITAVLLFSFFLCAFFNSLFFPSSKLRPWLHSILLSAVSAVSAPPNPHPETPNTASDPKSGKRREESSSLGTVFSTFDSDGDGFISLAELSESLRRLGFPISGGEVRSLMEKADSNGDGLIDFDEFAELCSSWGTAQAETEDGGEAELREAFAVFDGNGDGKITVDELGLVLKSLGLKQGEGAEACRGMIEKVDMDGDGMVNFEEFKRMMAANEGNFF</sequence>
<dbReference type="EMBL" id="JBBWWQ010000011">
    <property type="protein sequence ID" value="KAK8935664.1"/>
    <property type="molecule type" value="Genomic_DNA"/>
</dbReference>
<keyword evidence="3" id="KW-0677">Repeat</keyword>
<keyword evidence="4" id="KW-0106">Calcium</keyword>
<evidence type="ECO:0000259" key="6">
    <source>
        <dbReference type="PROSITE" id="PS50222"/>
    </source>
</evidence>
<protein>
    <submittedName>
        <fullName evidence="7">Calcium-binding protein CML30</fullName>
    </submittedName>
</protein>
<dbReference type="SMART" id="SM00054">
    <property type="entry name" value="EFh"/>
    <property type="match status" value="4"/>
</dbReference>
<evidence type="ECO:0000256" key="1">
    <source>
        <dbReference type="ARBA" id="ARBA00003291"/>
    </source>
</evidence>
<dbReference type="PANTHER" id="PTHR10891">
    <property type="entry name" value="EF-HAND CALCIUM-BINDING DOMAIN CONTAINING PROTEIN"/>
    <property type="match status" value="1"/>
</dbReference>
<feature type="domain" description="EF-hand" evidence="6">
    <location>
        <begin position="103"/>
        <end position="138"/>
    </location>
</feature>
<evidence type="ECO:0000256" key="5">
    <source>
        <dbReference type="SAM" id="MobiDB-lite"/>
    </source>
</evidence>
<reference evidence="7 8" key="1">
    <citation type="journal article" date="2022" name="Nat. Plants">
        <title>Genomes of leafy and leafless Platanthera orchids illuminate the evolution of mycoheterotrophy.</title>
        <authorList>
            <person name="Li M.H."/>
            <person name="Liu K.W."/>
            <person name="Li Z."/>
            <person name="Lu H.C."/>
            <person name="Ye Q.L."/>
            <person name="Zhang D."/>
            <person name="Wang J.Y."/>
            <person name="Li Y.F."/>
            <person name="Zhong Z.M."/>
            <person name="Liu X."/>
            <person name="Yu X."/>
            <person name="Liu D.K."/>
            <person name="Tu X.D."/>
            <person name="Liu B."/>
            <person name="Hao Y."/>
            <person name="Liao X.Y."/>
            <person name="Jiang Y.T."/>
            <person name="Sun W.H."/>
            <person name="Chen J."/>
            <person name="Chen Y.Q."/>
            <person name="Ai Y."/>
            <person name="Zhai J.W."/>
            <person name="Wu S.S."/>
            <person name="Zhou Z."/>
            <person name="Hsiao Y.Y."/>
            <person name="Wu W.L."/>
            <person name="Chen Y.Y."/>
            <person name="Lin Y.F."/>
            <person name="Hsu J.L."/>
            <person name="Li C.Y."/>
            <person name="Wang Z.W."/>
            <person name="Zhao X."/>
            <person name="Zhong W.Y."/>
            <person name="Ma X.K."/>
            <person name="Ma L."/>
            <person name="Huang J."/>
            <person name="Chen G.Z."/>
            <person name="Huang M.Z."/>
            <person name="Huang L."/>
            <person name="Peng D.H."/>
            <person name="Luo Y.B."/>
            <person name="Zou S.Q."/>
            <person name="Chen S.P."/>
            <person name="Lan S."/>
            <person name="Tsai W.C."/>
            <person name="Van de Peer Y."/>
            <person name="Liu Z.J."/>
        </authorList>
    </citation>
    <scope>NUCLEOTIDE SEQUENCE [LARGE SCALE GENOMIC DNA]</scope>
    <source>
        <strain evidence="7">Lor287</strain>
    </source>
</reference>
<feature type="domain" description="EF-hand" evidence="6">
    <location>
        <begin position="145"/>
        <end position="180"/>
    </location>
</feature>
<gene>
    <name evidence="7" type="primary">CML30</name>
    <name evidence="7" type="ORF">KSP39_PZI013522</name>
</gene>
<evidence type="ECO:0000256" key="3">
    <source>
        <dbReference type="ARBA" id="ARBA00022737"/>
    </source>
</evidence>
<comment type="function">
    <text evidence="1">Potential calcium sensor.</text>
</comment>
<proteinExistence type="predicted"/>
<dbReference type="Pfam" id="PF13499">
    <property type="entry name" value="EF-hand_7"/>
    <property type="match status" value="2"/>
</dbReference>
<feature type="domain" description="EF-hand" evidence="6">
    <location>
        <begin position="183"/>
        <end position="218"/>
    </location>
</feature>
<feature type="region of interest" description="Disordered" evidence="5">
    <location>
        <begin position="44"/>
        <end position="67"/>
    </location>
</feature>
<dbReference type="GO" id="GO:0005509">
    <property type="term" value="F:calcium ion binding"/>
    <property type="evidence" value="ECO:0007669"/>
    <property type="project" value="InterPro"/>
</dbReference>
<dbReference type="FunFam" id="1.10.238.10:FF:000089">
    <property type="entry name" value="calmodulin-like protein 3"/>
    <property type="match status" value="1"/>
</dbReference>
<evidence type="ECO:0000313" key="7">
    <source>
        <dbReference type="EMBL" id="KAK8935664.1"/>
    </source>
</evidence>
<evidence type="ECO:0000256" key="4">
    <source>
        <dbReference type="ARBA" id="ARBA00022837"/>
    </source>
</evidence>
<name>A0AAP0BCB4_9ASPA</name>